<sequence length="71" mass="8125">MYFLTDSLYSEDSGDAKDAIYLKPDVSSLITDLTRSKSKPTAGFWLLVLHVNVHQVFIFPFFFNLISFLCT</sequence>
<evidence type="ECO:0000313" key="2">
    <source>
        <dbReference type="Proteomes" id="UP001056120"/>
    </source>
</evidence>
<name>A0ACB8YQV1_9ASTR</name>
<proteinExistence type="predicted"/>
<reference evidence="1 2" key="2">
    <citation type="journal article" date="2022" name="Mol. Ecol. Resour.">
        <title>The genomes of chicory, endive, great burdock and yacon provide insights into Asteraceae paleo-polyploidization history and plant inulin production.</title>
        <authorList>
            <person name="Fan W."/>
            <person name="Wang S."/>
            <person name="Wang H."/>
            <person name="Wang A."/>
            <person name="Jiang F."/>
            <person name="Liu H."/>
            <person name="Zhao H."/>
            <person name="Xu D."/>
            <person name="Zhang Y."/>
        </authorList>
    </citation>
    <scope>NUCLEOTIDE SEQUENCE [LARGE SCALE GENOMIC DNA]</scope>
    <source>
        <strain evidence="2">cv. Yunnan</strain>
        <tissue evidence="1">Leaves</tissue>
    </source>
</reference>
<reference evidence="2" key="1">
    <citation type="journal article" date="2022" name="Mol. Ecol. Resour.">
        <title>The genomes of chicory, endive, great burdock and yacon provide insights into Asteraceae palaeo-polyploidization history and plant inulin production.</title>
        <authorList>
            <person name="Fan W."/>
            <person name="Wang S."/>
            <person name="Wang H."/>
            <person name="Wang A."/>
            <person name="Jiang F."/>
            <person name="Liu H."/>
            <person name="Zhao H."/>
            <person name="Xu D."/>
            <person name="Zhang Y."/>
        </authorList>
    </citation>
    <scope>NUCLEOTIDE SEQUENCE [LARGE SCALE GENOMIC DNA]</scope>
    <source>
        <strain evidence="2">cv. Yunnan</strain>
    </source>
</reference>
<gene>
    <name evidence="1" type="ORF">L1987_81316</name>
</gene>
<organism evidence="1 2">
    <name type="scientific">Smallanthus sonchifolius</name>
    <dbReference type="NCBI Taxonomy" id="185202"/>
    <lineage>
        <taxon>Eukaryota</taxon>
        <taxon>Viridiplantae</taxon>
        <taxon>Streptophyta</taxon>
        <taxon>Embryophyta</taxon>
        <taxon>Tracheophyta</taxon>
        <taxon>Spermatophyta</taxon>
        <taxon>Magnoliopsida</taxon>
        <taxon>eudicotyledons</taxon>
        <taxon>Gunneridae</taxon>
        <taxon>Pentapetalae</taxon>
        <taxon>asterids</taxon>
        <taxon>campanulids</taxon>
        <taxon>Asterales</taxon>
        <taxon>Asteraceae</taxon>
        <taxon>Asteroideae</taxon>
        <taxon>Heliantheae alliance</taxon>
        <taxon>Millerieae</taxon>
        <taxon>Smallanthus</taxon>
    </lineage>
</organism>
<comment type="caution">
    <text evidence="1">The sequence shown here is derived from an EMBL/GenBank/DDBJ whole genome shotgun (WGS) entry which is preliminary data.</text>
</comment>
<dbReference type="EMBL" id="CM042044">
    <property type="protein sequence ID" value="KAI3687616.1"/>
    <property type="molecule type" value="Genomic_DNA"/>
</dbReference>
<protein>
    <submittedName>
        <fullName evidence="1">Uncharacterized protein</fullName>
    </submittedName>
</protein>
<accession>A0ACB8YQV1</accession>
<evidence type="ECO:0000313" key="1">
    <source>
        <dbReference type="EMBL" id="KAI3687616.1"/>
    </source>
</evidence>
<dbReference type="Proteomes" id="UP001056120">
    <property type="component" value="Linkage Group LG27"/>
</dbReference>
<keyword evidence="2" id="KW-1185">Reference proteome</keyword>